<name>A0A1J1I318_9DIPT</name>
<accession>A0A1J1I318</accession>
<gene>
    <name evidence="1" type="ORF">CLUMA_CG006349</name>
</gene>
<reference evidence="1 2" key="1">
    <citation type="submission" date="2015-04" db="EMBL/GenBank/DDBJ databases">
        <authorList>
            <person name="Syromyatnikov M.Y."/>
            <person name="Popov V.N."/>
        </authorList>
    </citation>
    <scope>NUCLEOTIDE SEQUENCE [LARGE SCALE GENOMIC DNA]</scope>
</reference>
<dbReference type="Proteomes" id="UP000183832">
    <property type="component" value="Unassembled WGS sequence"/>
</dbReference>
<dbReference type="AlphaFoldDB" id="A0A1J1I318"/>
<organism evidence="1 2">
    <name type="scientific">Clunio marinus</name>
    <dbReference type="NCBI Taxonomy" id="568069"/>
    <lineage>
        <taxon>Eukaryota</taxon>
        <taxon>Metazoa</taxon>
        <taxon>Ecdysozoa</taxon>
        <taxon>Arthropoda</taxon>
        <taxon>Hexapoda</taxon>
        <taxon>Insecta</taxon>
        <taxon>Pterygota</taxon>
        <taxon>Neoptera</taxon>
        <taxon>Endopterygota</taxon>
        <taxon>Diptera</taxon>
        <taxon>Nematocera</taxon>
        <taxon>Chironomoidea</taxon>
        <taxon>Chironomidae</taxon>
        <taxon>Clunio</taxon>
    </lineage>
</organism>
<evidence type="ECO:0000313" key="2">
    <source>
        <dbReference type="Proteomes" id="UP000183832"/>
    </source>
</evidence>
<dbReference type="EMBL" id="CVRI01000035">
    <property type="protein sequence ID" value="CRK92761.1"/>
    <property type="molecule type" value="Genomic_DNA"/>
</dbReference>
<proteinExistence type="predicted"/>
<protein>
    <submittedName>
        <fullName evidence="1">CLUMA_CG006349, isoform A</fullName>
    </submittedName>
</protein>
<sequence>MPKCLSSLNCPFKFDQHWIESPFNVFSEIEEVGIAIKATNETGDICRISQQLLRFSFAYEWFKDPESLIHVNLKSNEGLNCIVNLCEVRAPLKDAVIMKYDREERFNFPSRLVVKFTGKLFQDVMKDEKWNEVNHHGIVKAILRLIKSLLNVMKCSDLDDTFLCSLFGHLSSVTLSLRLSYQEDLNNNNITMDSIPHTHASLLKLIFAIMLKISSIVKRLNMEQEHLQNLMFWMVEELDENLRNIKPLPWMIIEELTKDKESCEKFCRHVYARCGMTLPTVLSLSVHKPSTHRNRLEEKIKVLIIGNIIDHCDNLNDELKFSFNIEDERIVVRKMKEKFLQINNVSACCFMIRKIIAKNDQKSCDSIINNKLVLKFMNFEVPERVFLKEYKEITDRFFTIAACYNWMPLMDHVVEVVGQCKLDFVLMMVNPNEYEHEVFKNFNQAALDVLLIMTQSKDGMQKIANACDNSEFVRCLMIVSHYNMDIESKPNVIISQLKFWNSFFVACSSYENSPLDIINNQTFNIYNNGISKFHLGINTSKSKILEVSFRQHIQNPIDFLFLKIVAMFEYIYESKFKSEEKLNMKCLCSMLISLLCKRNKGIQRLVVKINLVIIVIRDLDLTLEIMKGCGYLETIKKHGVKAAQDLSMKTPHTDANLTLLKNVLKLLLISSKRIEVRLVLRQAKICSYEITTWDSVIIEWLKFTERFSRYENTKCLKSHVSLICRLFRVGNQKVKLYSLIILRNLSLITSNGNVMLNSNEFIETVTYIIQNDSMAPNEEKIIVLQTLLSMSTQSYQMNRM</sequence>
<evidence type="ECO:0000313" key="1">
    <source>
        <dbReference type="EMBL" id="CRK92761.1"/>
    </source>
</evidence>
<keyword evidence="2" id="KW-1185">Reference proteome</keyword>